<organism evidence="2 3">
    <name type="scientific">Streptomyces inhibens</name>
    <dbReference type="NCBI Taxonomy" id="2293571"/>
    <lineage>
        <taxon>Bacteria</taxon>
        <taxon>Bacillati</taxon>
        <taxon>Actinomycetota</taxon>
        <taxon>Actinomycetes</taxon>
        <taxon>Kitasatosporales</taxon>
        <taxon>Streptomycetaceae</taxon>
        <taxon>Streptomyces</taxon>
    </lineage>
</organism>
<dbReference type="PANTHER" id="PTHR43615:SF1">
    <property type="entry name" value="PPDK_N DOMAIN-CONTAINING PROTEIN"/>
    <property type="match status" value="1"/>
</dbReference>
<evidence type="ECO:0000313" key="3">
    <source>
        <dbReference type="Proteomes" id="UP000262477"/>
    </source>
</evidence>
<dbReference type="AlphaFoldDB" id="A0A371PZK4"/>
<accession>A0A371PZK4</accession>
<reference evidence="2 3" key="1">
    <citation type="submission" date="2018-08" db="EMBL/GenBank/DDBJ databases">
        <title>Streptomyces NEAU-D10 sp. nov., a novel Actinomycete isolated from soil.</title>
        <authorList>
            <person name="Jin L."/>
        </authorList>
    </citation>
    <scope>NUCLEOTIDE SEQUENCE [LARGE SCALE GENOMIC DNA]</scope>
    <source>
        <strain evidence="2 3">NEAU-D10</strain>
    </source>
</reference>
<dbReference type="SUPFAM" id="SSF56059">
    <property type="entry name" value="Glutathione synthetase ATP-binding domain-like"/>
    <property type="match status" value="1"/>
</dbReference>
<dbReference type="Pfam" id="PF01326">
    <property type="entry name" value="PPDK_N"/>
    <property type="match status" value="1"/>
</dbReference>
<comment type="caution">
    <text evidence="2">The sequence shown here is derived from an EMBL/GenBank/DDBJ whole genome shotgun (WGS) entry which is preliminary data.</text>
</comment>
<evidence type="ECO:0000259" key="1">
    <source>
        <dbReference type="Pfam" id="PF01326"/>
    </source>
</evidence>
<dbReference type="GO" id="GO:0005524">
    <property type="term" value="F:ATP binding"/>
    <property type="evidence" value="ECO:0007669"/>
    <property type="project" value="InterPro"/>
</dbReference>
<protein>
    <recommendedName>
        <fullName evidence="1">Pyruvate phosphate dikinase AMP/ATP-binding domain-containing protein</fullName>
    </recommendedName>
</protein>
<evidence type="ECO:0000313" key="2">
    <source>
        <dbReference type="EMBL" id="REK87917.1"/>
    </source>
</evidence>
<dbReference type="InterPro" id="IPR013815">
    <property type="entry name" value="ATP_grasp_subdomain_1"/>
</dbReference>
<feature type="domain" description="Pyruvate phosphate dikinase AMP/ATP-binding" evidence="1">
    <location>
        <begin position="54"/>
        <end position="270"/>
    </location>
</feature>
<dbReference type="InterPro" id="IPR002192">
    <property type="entry name" value="PPDK_AMP/ATP-bd"/>
</dbReference>
<sequence length="270" mass="28099">MRSVAIITLGRVGASDEVGSKAATLARLLGEGLRVPRGFCVPVPTLDDVESEGVAEELGLALAELGAGHVVVRSSALGEDGAARSFAGVFASVMPVKADVECVRAALRQVRASAASPSAAAYRSALGYREDTRMAAVVQEMIVPVSSGVMFTAHPVTGKRQFLVESSWGFCHTVVAGGSTPDRFTVDVSGRVLEQVVAGKERMVGLVGEDIAVLPVDPASRDTVSLSAGDLQDLVRLGGECEALLGGPQDIEWASADGRMWIVQSRPITV</sequence>
<gene>
    <name evidence="2" type="ORF">DY245_24175</name>
</gene>
<name>A0A371PZK4_STRIH</name>
<dbReference type="EMBL" id="QUAC01000194">
    <property type="protein sequence ID" value="REK87917.1"/>
    <property type="molecule type" value="Genomic_DNA"/>
</dbReference>
<dbReference type="Gene3D" id="3.30.470.20">
    <property type="entry name" value="ATP-grasp fold, B domain"/>
    <property type="match status" value="1"/>
</dbReference>
<proteinExistence type="predicted"/>
<dbReference type="InterPro" id="IPR051549">
    <property type="entry name" value="PEP_Utilizing_Enz"/>
</dbReference>
<keyword evidence="3" id="KW-1185">Reference proteome</keyword>
<dbReference type="PANTHER" id="PTHR43615">
    <property type="entry name" value="PHOSPHOENOLPYRUVATE SYNTHASE-RELATED"/>
    <property type="match status" value="1"/>
</dbReference>
<dbReference type="Proteomes" id="UP000262477">
    <property type="component" value="Unassembled WGS sequence"/>
</dbReference>
<dbReference type="GO" id="GO:0016301">
    <property type="term" value="F:kinase activity"/>
    <property type="evidence" value="ECO:0007669"/>
    <property type="project" value="InterPro"/>
</dbReference>
<dbReference type="OrthoDB" id="9765468at2"/>
<dbReference type="Gene3D" id="3.30.1490.20">
    <property type="entry name" value="ATP-grasp fold, A domain"/>
    <property type="match status" value="1"/>
</dbReference>